<organism evidence="1 2">
    <name type="scientific">Geodia barretti</name>
    <name type="common">Barrett's horny sponge</name>
    <dbReference type="NCBI Taxonomy" id="519541"/>
    <lineage>
        <taxon>Eukaryota</taxon>
        <taxon>Metazoa</taxon>
        <taxon>Porifera</taxon>
        <taxon>Demospongiae</taxon>
        <taxon>Heteroscleromorpha</taxon>
        <taxon>Tetractinellida</taxon>
        <taxon>Astrophorina</taxon>
        <taxon>Geodiidae</taxon>
        <taxon>Geodia</taxon>
    </lineage>
</organism>
<dbReference type="EMBL" id="CASHTH010002432">
    <property type="protein sequence ID" value="CAI8029757.1"/>
    <property type="molecule type" value="Genomic_DNA"/>
</dbReference>
<dbReference type="Proteomes" id="UP001174909">
    <property type="component" value="Unassembled WGS sequence"/>
</dbReference>
<comment type="caution">
    <text evidence="1">The sequence shown here is derived from an EMBL/GenBank/DDBJ whole genome shotgun (WGS) entry which is preliminary data.</text>
</comment>
<evidence type="ECO:0000313" key="1">
    <source>
        <dbReference type="EMBL" id="CAI8029757.1"/>
    </source>
</evidence>
<accession>A0AA35WX20</accession>
<evidence type="ECO:0000313" key="2">
    <source>
        <dbReference type="Proteomes" id="UP001174909"/>
    </source>
</evidence>
<proteinExistence type="predicted"/>
<name>A0AA35WX20_GEOBA</name>
<dbReference type="AlphaFoldDB" id="A0AA35WX20"/>
<sequence length="47" mass="5571">MLTPIQYREKWLSSTCQNTYNRKIIKVGWVDSLCSKEGLDRSIGHEW</sequence>
<keyword evidence="2" id="KW-1185">Reference proteome</keyword>
<gene>
    <name evidence="1" type="ORF">GBAR_LOCUS16876</name>
</gene>
<protein>
    <submittedName>
        <fullName evidence="1">Uncharacterized protein</fullName>
    </submittedName>
</protein>
<reference evidence="1" key="1">
    <citation type="submission" date="2023-03" db="EMBL/GenBank/DDBJ databases">
        <authorList>
            <person name="Steffen K."/>
            <person name="Cardenas P."/>
        </authorList>
    </citation>
    <scope>NUCLEOTIDE SEQUENCE</scope>
</reference>